<protein>
    <submittedName>
        <fullName evidence="4">Uncharacterized protein</fullName>
    </submittedName>
</protein>
<keyword evidence="5" id="KW-1185">Reference proteome</keyword>
<dbReference type="AlphaFoldDB" id="A0A6G7YB81"/>
<dbReference type="InterPro" id="IPR002110">
    <property type="entry name" value="Ankyrin_rpt"/>
</dbReference>
<dbReference type="PANTHER" id="PTHR24171:SF8">
    <property type="entry name" value="BRCA1-ASSOCIATED RING DOMAIN PROTEIN 1"/>
    <property type="match status" value="1"/>
</dbReference>
<dbReference type="Pfam" id="PF00023">
    <property type="entry name" value="Ank"/>
    <property type="match status" value="2"/>
</dbReference>
<dbReference type="PROSITE" id="PS50088">
    <property type="entry name" value="ANK_REPEAT"/>
    <property type="match status" value="1"/>
</dbReference>
<feature type="repeat" description="ANK" evidence="3">
    <location>
        <begin position="42"/>
        <end position="74"/>
    </location>
</feature>
<proteinExistence type="predicted"/>
<dbReference type="EMBL" id="CP049865">
    <property type="protein sequence ID" value="QIK74020.1"/>
    <property type="molecule type" value="Genomic_DNA"/>
</dbReference>
<keyword evidence="2 3" id="KW-0040">ANK repeat</keyword>
<accession>A0A6G7YB81</accession>
<dbReference type="SMART" id="SM00248">
    <property type="entry name" value="ANK"/>
    <property type="match status" value="2"/>
</dbReference>
<sequence>MLAAPTPTDPDAALLDAAGRGDADAVTVALRAGAHLDTRDAAGRTPLLLASAGDHVAAARVLVALGADPDVYDGRRDTPWLVTGVTGSVAMADVLLPVHPDLSLTNRFGGVSIIPASERGHAAYVRRVAAAGIDVNHVNDLGWTALLEAVILGDGGPAHQDVVAALLGAGADPRIADRDGVTALEHARRRGQAAVVAQLGG</sequence>
<dbReference type="KEGG" id="prv:G7070_15950"/>
<dbReference type="Proteomes" id="UP000501058">
    <property type="component" value="Chromosome"/>
</dbReference>
<reference evidence="4 5" key="1">
    <citation type="submission" date="2020-03" db="EMBL/GenBank/DDBJ databases">
        <title>Propioniciclava sp. nov., isolated from Hydrophilus acuminatus.</title>
        <authorList>
            <person name="Hyun D.-W."/>
            <person name="Bae J.-W."/>
        </authorList>
    </citation>
    <scope>NUCLEOTIDE SEQUENCE [LARGE SCALE GENOMIC DNA]</scope>
    <source>
        <strain evidence="4 5">HDW11</strain>
    </source>
</reference>
<dbReference type="GO" id="GO:0004842">
    <property type="term" value="F:ubiquitin-protein transferase activity"/>
    <property type="evidence" value="ECO:0007669"/>
    <property type="project" value="TreeGrafter"/>
</dbReference>
<dbReference type="GO" id="GO:0085020">
    <property type="term" value="P:protein K6-linked ubiquitination"/>
    <property type="evidence" value="ECO:0007669"/>
    <property type="project" value="TreeGrafter"/>
</dbReference>
<gene>
    <name evidence="4" type="ORF">G7070_15950</name>
</gene>
<dbReference type="Gene3D" id="1.25.40.20">
    <property type="entry name" value="Ankyrin repeat-containing domain"/>
    <property type="match status" value="1"/>
</dbReference>
<organism evidence="4 5">
    <name type="scientific">Propioniciclava coleopterorum</name>
    <dbReference type="NCBI Taxonomy" id="2714937"/>
    <lineage>
        <taxon>Bacteria</taxon>
        <taxon>Bacillati</taxon>
        <taxon>Actinomycetota</taxon>
        <taxon>Actinomycetes</taxon>
        <taxon>Propionibacteriales</taxon>
        <taxon>Propionibacteriaceae</taxon>
        <taxon>Propioniciclava</taxon>
    </lineage>
</organism>
<dbReference type="PANTHER" id="PTHR24171">
    <property type="entry name" value="ANKYRIN REPEAT DOMAIN-CONTAINING PROTEIN 39-RELATED"/>
    <property type="match status" value="1"/>
</dbReference>
<dbReference type="PROSITE" id="PS50297">
    <property type="entry name" value="ANK_REP_REGION"/>
    <property type="match status" value="1"/>
</dbReference>
<dbReference type="SUPFAM" id="SSF48403">
    <property type="entry name" value="Ankyrin repeat"/>
    <property type="match status" value="1"/>
</dbReference>
<evidence type="ECO:0000256" key="3">
    <source>
        <dbReference type="PROSITE-ProRule" id="PRU00023"/>
    </source>
</evidence>
<evidence type="ECO:0000313" key="5">
    <source>
        <dbReference type="Proteomes" id="UP000501058"/>
    </source>
</evidence>
<evidence type="ECO:0000256" key="1">
    <source>
        <dbReference type="ARBA" id="ARBA00022737"/>
    </source>
</evidence>
<keyword evidence="1" id="KW-0677">Repeat</keyword>
<evidence type="ECO:0000256" key="2">
    <source>
        <dbReference type="ARBA" id="ARBA00023043"/>
    </source>
</evidence>
<dbReference type="InterPro" id="IPR036770">
    <property type="entry name" value="Ankyrin_rpt-contain_sf"/>
</dbReference>
<name>A0A6G7YB81_9ACTN</name>
<evidence type="ECO:0000313" key="4">
    <source>
        <dbReference type="EMBL" id="QIK74020.1"/>
    </source>
</evidence>